<reference evidence="1" key="1">
    <citation type="submission" date="2018-05" db="EMBL/GenBank/DDBJ databases">
        <title>Draft genome of Mucuna pruriens seed.</title>
        <authorList>
            <person name="Nnadi N.E."/>
            <person name="Vos R."/>
            <person name="Hasami M.H."/>
            <person name="Devisetty U.K."/>
            <person name="Aguiy J.C."/>
        </authorList>
    </citation>
    <scope>NUCLEOTIDE SEQUENCE [LARGE SCALE GENOMIC DNA]</scope>
    <source>
        <strain evidence="1">JCA_2017</strain>
    </source>
</reference>
<evidence type="ECO:0000313" key="1">
    <source>
        <dbReference type="EMBL" id="RDX81130.1"/>
    </source>
</evidence>
<proteinExistence type="predicted"/>
<evidence type="ECO:0000313" key="2">
    <source>
        <dbReference type="Proteomes" id="UP000257109"/>
    </source>
</evidence>
<accession>A0A371FSI5</accession>
<feature type="non-terminal residue" evidence="1">
    <location>
        <position position="1"/>
    </location>
</feature>
<dbReference type="EMBL" id="QJKJ01008003">
    <property type="protein sequence ID" value="RDX81130.1"/>
    <property type="molecule type" value="Genomic_DNA"/>
</dbReference>
<protein>
    <submittedName>
        <fullName evidence="1">Uncharacterized protein</fullName>
    </submittedName>
</protein>
<comment type="caution">
    <text evidence="1">The sequence shown here is derived from an EMBL/GenBank/DDBJ whole genome shotgun (WGS) entry which is preliminary data.</text>
</comment>
<dbReference type="AlphaFoldDB" id="A0A371FSI5"/>
<dbReference type="Proteomes" id="UP000257109">
    <property type="component" value="Unassembled WGS sequence"/>
</dbReference>
<sequence>MEVFHRDFIVAARDALGGQFCNRPTPPQSQLLQLQHNNILTLDDKTFLNTKAKKALFLSMSPEEH</sequence>
<gene>
    <name evidence="1" type="ORF">CR513_38233</name>
</gene>
<organism evidence="1 2">
    <name type="scientific">Mucuna pruriens</name>
    <name type="common">Velvet bean</name>
    <name type="synonym">Dolichos pruriens</name>
    <dbReference type="NCBI Taxonomy" id="157652"/>
    <lineage>
        <taxon>Eukaryota</taxon>
        <taxon>Viridiplantae</taxon>
        <taxon>Streptophyta</taxon>
        <taxon>Embryophyta</taxon>
        <taxon>Tracheophyta</taxon>
        <taxon>Spermatophyta</taxon>
        <taxon>Magnoliopsida</taxon>
        <taxon>eudicotyledons</taxon>
        <taxon>Gunneridae</taxon>
        <taxon>Pentapetalae</taxon>
        <taxon>rosids</taxon>
        <taxon>fabids</taxon>
        <taxon>Fabales</taxon>
        <taxon>Fabaceae</taxon>
        <taxon>Papilionoideae</taxon>
        <taxon>50 kb inversion clade</taxon>
        <taxon>NPAAA clade</taxon>
        <taxon>indigoferoid/millettioid clade</taxon>
        <taxon>Phaseoleae</taxon>
        <taxon>Mucuna</taxon>
    </lineage>
</organism>
<keyword evidence="2" id="KW-1185">Reference proteome</keyword>
<name>A0A371FSI5_MUCPR</name>